<dbReference type="AlphaFoldDB" id="A0A0A2G7G4"/>
<comment type="subcellular location">
    <subcellularLocation>
        <location evidence="1">Cell membrane</location>
        <topology evidence="1">Multi-pass membrane protein</topology>
    </subcellularLocation>
</comment>
<feature type="transmembrane region" description="Helical" evidence="6">
    <location>
        <begin position="316"/>
        <end position="339"/>
    </location>
</feature>
<feature type="transmembrane region" description="Helical" evidence="6">
    <location>
        <begin position="440"/>
        <end position="463"/>
    </location>
</feature>
<dbReference type="PANTHER" id="PTHR30250:SF26">
    <property type="entry name" value="PSMA PROTEIN"/>
    <property type="match status" value="1"/>
</dbReference>
<dbReference type="STRING" id="266762.HQ36_02545"/>
<evidence type="ECO:0000256" key="5">
    <source>
        <dbReference type="ARBA" id="ARBA00023136"/>
    </source>
</evidence>
<evidence type="ECO:0000256" key="2">
    <source>
        <dbReference type="ARBA" id="ARBA00022475"/>
    </source>
</evidence>
<dbReference type="PANTHER" id="PTHR30250">
    <property type="entry name" value="PST FAMILY PREDICTED COLANIC ACID TRANSPORTER"/>
    <property type="match status" value="1"/>
</dbReference>
<dbReference type="eggNOG" id="COG2244">
    <property type="taxonomic scope" value="Bacteria"/>
</dbReference>
<dbReference type="EMBL" id="JQZW01000007">
    <property type="protein sequence ID" value="KGN98315.1"/>
    <property type="molecule type" value="Genomic_DNA"/>
</dbReference>
<dbReference type="Proteomes" id="UP000030134">
    <property type="component" value="Unassembled WGS sequence"/>
</dbReference>
<name>A0A0A2G7G4_9PORP</name>
<evidence type="ECO:0000256" key="4">
    <source>
        <dbReference type="ARBA" id="ARBA00022989"/>
    </source>
</evidence>
<reference evidence="7 8" key="1">
    <citation type="submission" date="2014-08" db="EMBL/GenBank/DDBJ databases">
        <title>Porphyromonas gingivicanis strain:COT-022_OH1391 Genome sequencing.</title>
        <authorList>
            <person name="Wallis C."/>
            <person name="Deusch O."/>
            <person name="O'Flynn C."/>
            <person name="Davis I."/>
            <person name="Jospin G."/>
            <person name="Darling A.E."/>
            <person name="Coil D.A."/>
            <person name="Alexiev A."/>
            <person name="Horsfall A."/>
            <person name="Kirkwood N."/>
            <person name="Harris S."/>
            <person name="Eisen J.A."/>
        </authorList>
    </citation>
    <scope>NUCLEOTIDE SEQUENCE [LARGE SCALE GENOMIC DNA]</scope>
    <source>
        <strain evidence="8">COT-022 OH1391</strain>
    </source>
</reference>
<keyword evidence="7" id="KW-0813">Transport</keyword>
<evidence type="ECO:0000256" key="1">
    <source>
        <dbReference type="ARBA" id="ARBA00004651"/>
    </source>
</evidence>
<dbReference type="RefSeq" id="WP_036883253.1">
    <property type="nucleotide sequence ID" value="NZ_JQZW01000007.1"/>
</dbReference>
<evidence type="ECO:0000313" key="8">
    <source>
        <dbReference type="Proteomes" id="UP000030134"/>
    </source>
</evidence>
<keyword evidence="7" id="KW-0762">Sugar transport</keyword>
<keyword evidence="2" id="KW-1003">Cell membrane</keyword>
<keyword evidence="4 6" id="KW-1133">Transmembrane helix</keyword>
<dbReference type="GO" id="GO:0005886">
    <property type="term" value="C:plasma membrane"/>
    <property type="evidence" value="ECO:0007669"/>
    <property type="project" value="UniProtKB-SubCell"/>
</dbReference>
<feature type="transmembrane region" description="Helical" evidence="6">
    <location>
        <begin position="191"/>
        <end position="210"/>
    </location>
</feature>
<keyword evidence="5 6" id="KW-0472">Membrane</keyword>
<feature type="transmembrane region" description="Helical" evidence="6">
    <location>
        <begin position="475"/>
        <end position="497"/>
    </location>
</feature>
<sequence>MITQKKSRTDNSLQNTKISLLFYILTLATTFFSRKIFIDCLGTEVLGLNTTIINLLGLLNLTELGIGSAVSFALYKPLFENDSKSIREIISIQGWLYKNIAIFIICGAVLLMLFFPLIFQKTSLPLWYAYSTFLVLLFSSLLGYFVNYKQIILSADQKQYKITLVTKGLTLIKIIAQIVVIYFSLWGYQGWLLFEFLFSLIIAWGLDYLVKKNYPWLKTSCSEGKAVYKEHNLILTKTKQIFFHRIAGYVLNQTSPLIIYAYTTLTLVAVYGNYMLIVSGVISLLVSVFSGVVPTLGNLVAEGKQESIVRVFREYFACRMLIGGVVSYCLWVGGNAFVVLWVGKEYVLEDISFLLVVIICFINITRISDDFLAAYGLFRDIWAPIAEACVNLGLSILLGYYLSLSGVLIGALVSLVLIVLIWKPYFLCKKALMISVRKYYLMYMAYCFILLVTAFVTSRLLGAISVQTGFSWGEWIFFVFKHMVVFFLMSYLLILSFDRGMRDFSMRLFHIVRVKFSF</sequence>
<feature type="transmembrane region" description="Helical" evidence="6">
    <location>
        <begin position="96"/>
        <end position="119"/>
    </location>
</feature>
<feature type="transmembrane region" description="Helical" evidence="6">
    <location>
        <begin position="242"/>
        <end position="262"/>
    </location>
</feature>
<feature type="transmembrane region" description="Helical" evidence="6">
    <location>
        <begin position="52"/>
        <end position="75"/>
    </location>
</feature>
<protein>
    <submittedName>
        <fullName evidence="7">Sugar transporter</fullName>
    </submittedName>
</protein>
<dbReference type="OrthoDB" id="8609648at2"/>
<organism evidence="7 8">
    <name type="scientific">Porphyromonas gingivicanis</name>
    <dbReference type="NCBI Taxonomy" id="266762"/>
    <lineage>
        <taxon>Bacteria</taxon>
        <taxon>Pseudomonadati</taxon>
        <taxon>Bacteroidota</taxon>
        <taxon>Bacteroidia</taxon>
        <taxon>Bacteroidales</taxon>
        <taxon>Porphyromonadaceae</taxon>
        <taxon>Porphyromonas</taxon>
    </lineage>
</organism>
<evidence type="ECO:0000256" key="6">
    <source>
        <dbReference type="SAM" id="Phobius"/>
    </source>
</evidence>
<feature type="transmembrane region" description="Helical" evidence="6">
    <location>
        <begin position="125"/>
        <end position="147"/>
    </location>
</feature>
<feature type="transmembrane region" description="Helical" evidence="6">
    <location>
        <begin position="408"/>
        <end position="428"/>
    </location>
</feature>
<keyword evidence="3 6" id="KW-0812">Transmembrane</keyword>
<proteinExistence type="predicted"/>
<feature type="transmembrane region" description="Helical" evidence="6">
    <location>
        <begin position="20"/>
        <end position="37"/>
    </location>
</feature>
<accession>A0A0A2G7G4</accession>
<gene>
    <name evidence="7" type="ORF">HQ36_02545</name>
</gene>
<evidence type="ECO:0000256" key="3">
    <source>
        <dbReference type="ARBA" id="ARBA00022692"/>
    </source>
</evidence>
<feature type="transmembrane region" description="Helical" evidence="6">
    <location>
        <begin position="168"/>
        <end position="185"/>
    </location>
</feature>
<keyword evidence="8" id="KW-1185">Reference proteome</keyword>
<dbReference type="InterPro" id="IPR050833">
    <property type="entry name" value="Poly_Biosynth_Transport"/>
</dbReference>
<feature type="transmembrane region" description="Helical" evidence="6">
    <location>
        <begin position="274"/>
        <end position="296"/>
    </location>
</feature>
<evidence type="ECO:0000313" key="7">
    <source>
        <dbReference type="EMBL" id="KGN98315.1"/>
    </source>
</evidence>
<comment type="caution">
    <text evidence="7">The sequence shown here is derived from an EMBL/GenBank/DDBJ whole genome shotgun (WGS) entry which is preliminary data.</text>
</comment>